<evidence type="ECO:0000313" key="2">
    <source>
        <dbReference type="Proteomes" id="UP001208690"/>
    </source>
</evidence>
<accession>A0ABT3BCK3</accession>
<protein>
    <recommendedName>
        <fullName evidence="3">Lipoprotein</fullName>
    </recommendedName>
</protein>
<proteinExistence type="predicted"/>
<dbReference type="Proteomes" id="UP001208690">
    <property type="component" value="Unassembled WGS sequence"/>
</dbReference>
<name>A0ABT3BCK3_9RHOB</name>
<comment type="caution">
    <text evidence="1">The sequence shown here is derived from an EMBL/GenBank/DDBJ whole genome shotgun (WGS) entry which is preliminary data.</text>
</comment>
<reference evidence="1 2" key="1">
    <citation type="submission" date="2022-04" db="EMBL/GenBank/DDBJ databases">
        <title>Roseobacter sp. WL0113 is a bacterium isolated from neritic sediment.</title>
        <authorList>
            <person name="Wang L."/>
            <person name="He W."/>
            <person name="Zhang D.-F."/>
        </authorList>
    </citation>
    <scope>NUCLEOTIDE SEQUENCE [LARGE SCALE GENOMIC DNA]</scope>
    <source>
        <strain evidence="1 2">WL0113</strain>
    </source>
</reference>
<keyword evidence="2" id="KW-1185">Reference proteome</keyword>
<evidence type="ECO:0000313" key="1">
    <source>
        <dbReference type="EMBL" id="MCV3271287.1"/>
    </source>
</evidence>
<organism evidence="1 2">
    <name type="scientific">Roseobacter sinensis</name>
    <dbReference type="NCBI Taxonomy" id="2931391"/>
    <lineage>
        <taxon>Bacteria</taxon>
        <taxon>Pseudomonadati</taxon>
        <taxon>Pseudomonadota</taxon>
        <taxon>Alphaproteobacteria</taxon>
        <taxon>Rhodobacterales</taxon>
        <taxon>Roseobacteraceae</taxon>
        <taxon>Roseobacter</taxon>
    </lineage>
</organism>
<gene>
    <name evidence="1" type="ORF">MUB52_07605</name>
</gene>
<dbReference type="EMBL" id="JALIEB010000004">
    <property type="protein sequence ID" value="MCV3271287.1"/>
    <property type="molecule type" value="Genomic_DNA"/>
</dbReference>
<sequence length="108" mass="11884">MLALVCLFCAACSVPPDRVAFSDPIPSASVQKIYVTTSRLPSTEPIDARQDRNARVNFARFDVSIPPTHELGQIEWPDGPVDPETDFAVVGQQDLKTNEGFIRTLRGL</sequence>
<evidence type="ECO:0008006" key="3">
    <source>
        <dbReference type="Google" id="ProtNLM"/>
    </source>
</evidence>